<keyword evidence="5 6" id="KW-0472">Membrane</keyword>
<proteinExistence type="inferred from homology"/>
<dbReference type="InterPro" id="IPR014227">
    <property type="entry name" value="YtvI-like"/>
</dbReference>
<evidence type="ECO:0000313" key="8">
    <source>
        <dbReference type="Proteomes" id="UP000676917"/>
    </source>
</evidence>
<evidence type="ECO:0000256" key="2">
    <source>
        <dbReference type="ARBA" id="ARBA00009773"/>
    </source>
</evidence>
<gene>
    <name evidence="7" type="ORF">J43TS3_06490</name>
</gene>
<reference evidence="7" key="1">
    <citation type="submission" date="2021-03" db="EMBL/GenBank/DDBJ databases">
        <title>Antimicrobial resistance genes in bacteria isolated from Japanese honey, and their potential for conferring macrolide and lincosamide resistance in the American foulbrood pathogen Paenibacillus larvae.</title>
        <authorList>
            <person name="Okamoto M."/>
            <person name="Kumagai M."/>
            <person name="Kanamori H."/>
            <person name="Takamatsu D."/>
        </authorList>
    </citation>
    <scope>NUCLEOTIDE SEQUENCE</scope>
    <source>
        <strain evidence="7">J43TS3</strain>
    </source>
</reference>
<evidence type="ECO:0000256" key="1">
    <source>
        <dbReference type="ARBA" id="ARBA00004141"/>
    </source>
</evidence>
<dbReference type="PANTHER" id="PTHR21716:SF68">
    <property type="entry name" value="TRANSPORT PROTEIN YTVI-RELATED"/>
    <property type="match status" value="1"/>
</dbReference>
<evidence type="ECO:0000313" key="7">
    <source>
        <dbReference type="EMBL" id="GIO26038.1"/>
    </source>
</evidence>
<feature type="transmembrane region" description="Helical" evidence="6">
    <location>
        <begin position="236"/>
        <end position="257"/>
    </location>
</feature>
<accession>A0A920C5Y3</accession>
<evidence type="ECO:0000256" key="5">
    <source>
        <dbReference type="ARBA" id="ARBA00023136"/>
    </source>
</evidence>
<comment type="similarity">
    <text evidence="2">Belongs to the autoinducer-2 exporter (AI-2E) (TC 2.A.86) family.</text>
</comment>
<feature type="transmembrane region" description="Helical" evidence="6">
    <location>
        <begin position="157"/>
        <end position="178"/>
    </location>
</feature>
<keyword evidence="3 6" id="KW-0812">Transmembrane</keyword>
<dbReference type="RefSeq" id="WP_212919532.1">
    <property type="nucleotide sequence ID" value="NZ_BORP01000001.1"/>
</dbReference>
<keyword evidence="8" id="KW-1185">Reference proteome</keyword>
<comment type="subcellular location">
    <subcellularLocation>
        <location evidence="1">Membrane</location>
        <topology evidence="1">Multi-pass membrane protein</topology>
    </subcellularLocation>
</comment>
<protein>
    <submittedName>
        <fullName evidence="7">Sporulation integral membrane protein YtvI</fullName>
    </submittedName>
</protein>
<name>A0A920C5Y3_9BACI</name>
<dbReference type="Pfam" id="PF01594">
    <property type="entry name" value="AI-2E_transport"/>
    <property type="match status" value="1"/>
</dbReference>
<keyword evidence="4 6" id="KW-1133">Transmembrane helix</keyword>
<evidence type="ECO:0000256" key="4">
    <source>
        <dbReference type="ARBA" id="ARBA00022989"/>
    </source>
</evidence>
<dbReference type="InterPro" id="IPR002549">
    <property type="entry name" value="AI-2E-like"/>
</dbReference>
<sequence>MFRKIFIFLIVAALLIVGFYVLSLSIPLIIAVLTALSLNPLVRLIQNKVKLSRKSAVIIVFLSFIIIAGIAGSFLVTKAVGQTINFVEDVPSHINKINSIYEDLEKKFSEYGKNLPTEFVQTVTDSFDNYISQLSDTIKEKLTINKVAKIFAEVPQYIVSILVYLIALFLFMLELPILRKKIYQLFTEETAKKVAFMNSRIKSVIVGFFKAQFLVSLLIFAVSLIGLFIIAPDVALIMSLIIWVIDIIPIIGSIIILGPWALIMFLAGDVQTGIELSILAIILLAIRRTVEPKVMGKHMGLSPLATLISMFLGLKIFGILGFIIGPLIIIIYNSAREAEIIRINIKI</sequence>
<dbReference type="Proteomes" id="UP000676917">
    <property type="component" value="Unassembled WGS sequence"/>
</dbReference>
<evidence type="ECO:0000256" key="6">
    <source>
        <dbReference type="SAM" id="Phobius"/>
    </source>
</evidence>
<dbReference type="AlphaFoldDB" id="A0A920C5Y3"/>
<feature type="transmembrane region" description="Helical" evidence="6">
    <location>
        <begin position="207"/>
        <end position="230"/>
    </location>
</feature>
<dbReference type="PANTHER" id="PTHR21716">
    <property type="entry name" value="TRANSMEMBRANE PROTEIN"/>
    <property type="match status" value="1"/>
</dbReference>
<feature type="transmembrane region" description="Helical" evidence="6">
    <location>
        <begin position="6"/>
        <end position="36"/>
    </location>
</feature>
<dbReference type="EMBL" id="BORP01000001">
    <property type="protein sequence ID" value="GIO26038.1"/>
    <property type="molecule type" value="Genomic_DNA"/>
</dbReference>
<feature type="transmembrane region" description="Helical" evidence="6">
    <location>
        <begin position="264"/>
        <end position="286"/>
    </location>
</feature>
<dbReference type="NCBIfam" id="TIGR02872">
    <property type="entry name" value="spore_ytvI"/>
    <property type="match status" value="1"/>
</dbReference>
<feature type="transmembrane region" description="Helical" evidence="6">
    <location>
        <begin position="306"/>
        <end position="332"/>
    </location>
</feature>
<feature type="transmembrane region" description="Helical" evidence="6">
    <location>
        <begin position="56"/>
        <end position="76"/>
    </location>
</feature>
<dbReference type="GO" id="GO:0016020">
    <property type="term" value="C:membrane"/>
    <property type="evidence" value="ECO:0007669"/>
    <property type="project" value="UniProtKB-SubCell"/>
</dbReference>
<organism evidence="7 8">
    <name type="scientific">Ornithinibacillus bavariensis</name>
    <dbReference type="NCBI Taxonomy" id="545502"/>
    <lineage>
        <taxon>Bacteria</taxon>
        <taxon>Bacillati</taxon>
        <taxon>Bacillota</taxon>
        <taxon>Bacilli</taxon>
        <taxon>Bacillales</taxon>
        <taxon>Bacillaceae</taxon>
        <taxon>Ornithinibacillus</taxon>
    </lineage>
</organism>
<comment type="caution">
    <text evidence="7">The sequence shown here is derived from an EMBL/GenBank/DDBJ whole genome shotgun (WGS) entry which is preliminary data.</text>
</comment>
<dbReference type="GO" id="GO:0055085">
    <property type="term" value="P:transmembrane transport"/>
    <property type="evidence" value="ECO:0007669"/>
    <property type="project" value="TreeGrafter"/>
</dbReference>
<evidence type="ECO:0000256" key="3">
    <source>
        <dbReference type="ARBA" id="ARBA00022692"/>
    </source>
</evidence>